<organism evidence="2 3">
    <name type="scientific">Chaetomium globosum (strain ATCC 6205 / CBS 148.51 / DSM 1962 / NBRC 6347 / NRRL 1970)</name>
    <name type="common">Soil fungus</name>
    <dbReference type="NCBI Taxonomy" id="306901"/>
    <lineage>
        <taxon>Eukaryota</taxon>
        <taxon>Fungi</taxon>
        <taxon>Dikarya</taxon>
        <taxon>Ascomycota</taxon>
        <taxon>Pezizomycotina</taxon>
        <taxon>Sordariomycetes</taxon>
        <taxon>Sordariomycetidae</taxon>
        <taxon>Sordariales</taxon>
        <taxon>Chaetomiaceae</taxon>
        <taxon>Chaetomium</taxon>
    </lineage>
</organism>
<gene>
    <name evidence="2" type="ORF">CHGG_06769</name>
</gene>
<feature type="compositionally biased region" description="Basic residues" evidence="1">
    <location>
        <begin position="25"/>
        <end position="34"/>
    </location>
</feature>
<dbReference type="InParanoid" id="Q2H3J6"/>
<reference evidence="3" key="1">
    <citation type="journal article" date="2015" name="Genome Announc.">
        <title>Draft genome sequence of the cellulolytic fungus Chaetomium globosum.</title>
        <authorList>
            <person name="Cuomo C.A."/>
            <person name="Untereiner W.A."/>
            <person name="Ma L.-J."/>
            <person name="Grabherr M."/>
            <person name="Birren B.W."/>
        </authorList>
    </citation>
    <scope>NUCLEOTIDE SEQUENCE [LARGE SCALE GENOMIC DNA]</scope>
    <source>
        <strain evidence="3">ATCC 6205 / CBS 148.51 / DSM 1962 / NBRC 6347 / NRRL 1970</strain>
    </source>
</reference>
<proteinExistence type="predicted"/>
<dbReference type="VEuPathDB" id="FungiDB:CHGG_06769"/>
<dbReference type="Proteomes" id="UP000001056">
    <property type="component" value="Unassembled WGS sequence"/>
</dbReference>
<name>Q2H3J6_CHAGB</name>
<dbReference type="AlphaFoldDB" id="Q2H3J6"/>
<dbReference type="GeneID" id="4390823"/>
<feature type="region of interest" description="Disordered" evidence="1">
    <location>
        <begin position="23"/>
        <end position="60"/>
    </location>
</feature>
<evidence type="ECO:0000256" key="1">
    <source>
        <dbReference type="SAM" id="MobiDB-lite"/>
    </source>
</evidence>
<dbReference type="HOGENOM" id="CLU_2941522_0_0_1"/>
<evidence type="ECO:0000313" key="3">
    <source>
        <dbReference type="Proteomes" id="UP000001056"/>
    </source>
</evidence>
<dbReference type="EMBL" id="CH408031">
    <property type="protein sequence ID" value="EAQ90150.1"/>
    <property type="molecule type" value="Genomic_DNA"/>
</dbReference>
<dbReference type="RefSeq" id="XP_001222864.1">
    <property type="nucleotide sequence ID" value="XM_001222863.1"/>
</dbReference>
<protein>
    <submittedName>
        <fullName evidence="2">Uncharacterized protein</fullName>
    </submittedName>
</protein>
<sequence>MDIIAMATGFWVKVPVSRVTEPRTTKLKKTTRRRGTNEKTGSTEGEEQAATGDAPLQKSR</sequence>
<keyword evidence="3" id="KW-1185">Reference proteome</keyword>
<evidence type="ECO:0000313" key="2">
    <source>
        <dbReference type="EMBL" id="EAQ90150.1"/>
    </source>
</evidence>
<accession>Q2H3J6</accession>